<keyword evidence="1" id="KW-0732">Signal</keyword>
<evidence type="ECO:0000313" key="3">
    <source>
        <dbReference type="Proteomes" id="UP000737018"/>
    </source>
</evidence>
<feature type="signal peptide" evidence="1">
    <location>
        <begin position="1"/>
        <end position="19"/>
    </location>
</feature>
<name>A0A8J4VQK0_9ROSI</name>
<accession>A0A8J4VQK0</accession>
<organism evidence="2 3">
    <name type="scientific">Castanea mollissima</name>
    <name type="common">Chinese chestnut</name>
    <dbReference type="NCBI Taxonomy" id="60419"/>
    <lineage>
        <taxon>Eukaryota</taxon>
        <taxon>Viridiplantae</taxon>
        <taxon>Streptophyta</taxon>
        <taxon>Embryophyta</taxon>
        <taxon>Tracheophyta</taxon>
        <taxon>Spermatophyta</taxon>
        <taxon>Magnoliopsida</taxon>
        <taxon>eudicotyledons</taxon>
        <taxon>Gunneridae</taxon>
        <taxon>Pentapetalae</taxon>
        <taxon>rosids</taxon>
        <taxon>fabids</taxon>
        <taxon>Fagales</taxon>
        <taxon>Fagaceae</taxon>
        <taxon>Castanea</taxon>
    </lineage>
</organism>
<evidence type="ECO:0000256" key="1">
    <source>
        <dbReference type="SAM" id="SignalP"/>
    </source>
</evidence>
<gene>
    <name evidence="2" type="ORF">CMV_017525</name>
</gene>
<dbReference type="AlphaFoldDB" id="A0A8J4VQK0"/>
<dbReference type="OrthoDB" id="1093396at2759"/>
<dbReference type="Proteomes" id="UP000737018">
    <property type="component" value="Unassembled WGS sequence"/>
</dbReference>
<proteinExistence type="predicted"/>
<evidence type="ECO:0000313" key="2">
    <source>
        <dbReference type="EMBL" id="KAF3957461.1"/>
    </source>
</evidence>
<comment type="caution">
    <text evidence="2">The sequence shown here is derived from an EMBL/GenBank/DDBJ whole genome shotgun (WGS) entry which is preliminary data.</text>
</comment>
<keyword evidence="3" id="KW-1185">Reference proteome</keyword>
<dbReference type="EMBL" id="JRKL02002814">
    <property type="protein sequence ID" value="KAF3957461.1"/>
    <property type="molecule type" value="Genomic_DNA"/>
</dbReference>
<protein>
    <submittedName>
        <fullName evidence="2">Uncharacterized protein</fullName>
    </submittedName>
</protein>
<feature type="chain" id="PRO_5035250874" evidence="1">
    <location>
        <begin position="20"/>
        <end position="81"/>
    </location>
</feature>
<reference evidence="2" key="1">
    <citation type="submission" date="2020-03" db="EMBL/GenBank/DDBJ databases">
        <title>Castanea mollissima Vanexum genome sequencing.</title>
        <authorList>
            <person name="Staton M."/>
        </authorList>
    </citation>
    <scope>NUCLEOTIDE SEQUENCE</scope>
    <source>
        <tissue evidence="2">Leaf</tissue>
    </source>
</reference>
<sequence length="81" mass="9027">MVTTMKLLAVAGFLVFIVSIEVRTNVVQASTRLSFLIDPQNLEPFHYVTITGCNNDCDTTCCNCDIRKQPPLCVQCCKEDP</sequence>